<organism evidence="2">
    <name type="scientific">Oryza punctata</name>
    <name type="common">Red rice</name>
    <dbReference type="NCBI Taxonomy" id="4537"/>
    <lineage>
        <taxon>Eukaryota</taxon>
        <taxon>Viridiplantae</taxon>
        <taxon>Streptophyta</taxon>
        <taxon>Embryophyta</taxon>
        <taxon>Tracheophyta</taxon>
        <taxon>Spermatophyta</taxon>
        <taxon>Magnoliopsida</taxon>
        <taxon>Liliopsida</taxon>
        <taxon>Poales</taxon>
        <taxon>Poaceae</taxon>
        <taxon>BOP clade</taxon>
        <taxon>Oryzoideae</taxon>
        <taxon>Oryzeae</taxon>
        <taxon>Oryzinae</taxon>
        <taxon>Oryza</taxon>
    </lineage>
</organism>
<keyword evidence="3" id="KW-1185">Reference proteome</keyword>
<dbReference type="EnsemblPlants" id="OPUNC01G26550.1">
    <property type="protein sequence ID" value="OPUNC01G26550.1"/>
    <property type="gene ID" value="OPUNC01G26550"/>
</dbReference>
<protein>
    <submittedName>
        <fullName evidence="2">Uncharacterized protein</fullName>
    </submittedName>
</protein>
<evidence type="ECO:0000256" key="1">
    <source>
        <dbReference type="SAM" id="MobiDB-lite"/>
    </source>
</evidence>
<feature type="region of interest" description="Disordered" evidence="1">
    <location>
        <begin position="82"/>
        <end position="132"/>
    </location>
</feature>
<evidence type="ECO:0000313" key="3">
    <source>
        <dbReference type="Proteomes" id="UP000026962"/>
    </source>
</evidence>
<dbReference type="Proteomes" id="UP000026962">
    <property type="component" value="Chromosome 1"/>
</dbReference>
<feature type="compositionally biased region" description="Basic residues" evidence="1">
    <location>
        <begin position="98"/>
        <end position="117"/>
    </location>
</feature>
<accession>A0A0E0JMG2</accession>
<proteinExistence type="predicted"/>
<dbReference type="AlphaFoldDB" id="A0A0E0JMG2"/>
<sequence>MLQWRQRLITRGGCGDVHDGGIDAVKKEDSEEGGKQGKGRRKALTLWQPCSGTPRVADGVSDRLTDRSIDGAAAYPSLCSAEAQPKPAVVEQTERRAPVRCKGKRQWQGRGRRRRGRKNGEVQAVDSQHNVV</sequence>
<reference evidence="2" key="1">
    <citation type="submission" date="2015-04" db="UniProtKB">
        <authorList>
            <consortium name="EnsemblPlants"/>
        </authorList>
    </citation>
    <scope>IDENTIFICATION</scope>
</reference>
<evidence type="ECO:0000313" key="2">
    <source>
        <dbReference type="EnsemblPlants" id="OPUNC01G26550.1"/>
    </source>
</evidence>
<name>A0A0E0JMG2_ORYPU</name>
<dbReference type="Gramene" id="OPUNC01G26550.1">
    <property type="protein sequence ID" value="OPUNC01G26550.1"/>
    <property type="gene ID" value="OPUNC01G26550"/>
</dbReference>
<dbReference type="HOGENOM" id="CLU_1920492_0_0_1"/>
<reference evidence="2" key="2">
    <citation type="submission" date="2018-05" db="EMBL/GenBank/DDBJ databases">
        <title>OpunRS2 (Oryza punctata Reference Sequence Version 2).</title>
        <authorList>
            <person name="Zhang J."/>
            <person name="Kudrna D."/>
            <person name="Lee S."/>
            <person name="Talag J."/>
            <person name="Welchert J."/>
            <person name="Wing R.A."/>
        </authorList>
    </citation>
    <scope>NUCLEOTIDE SEQUENCE [LARGE SCALE GENOMIC DNA]</scope>
</reference>